<dbReference type="CDD" id="cd07910">
    <property type="entry name" value="MiaE"/>
    <property type="match status" value="1"/>
</dbReference>
<organism evidence="1 2">
    <name type="scientific">Litoribrevibacter albus</name>
    <dbReference type="NCBI Taxonomy" id="1473156"/>
    <lineage>
        <taxon>Bacteria</taxon>
        <taxon>Pseudomonadati</taxon>
        <taxon>Pseudomonadota</taxon>
        <taxon>Gammaproteobacteria</taxon>
        <taxon>Oceanospirillales</taxon>
        <taxon>Oceanospirillaceae</taxon>
        <taxon>Litoribrevibacter</taxon>
    </lineage>
</organism>
<dbReference type="PANTHER" id="PTHR42637:SF1">
    <property type="entry name" value="TRNA 2-(METHYLSULFANYL)-N(6)-ISOPENTENYLADENOSINE(37) HYDROXYLASE"/>
    <property type="match status" value="1"/>
</dbReference>
<dbReference type="Proteomes" id="UP001161389">
    <property type="component" value="Unassembled WGS sequence"/>
</dbReference>
<evidence type="ECO:0000313" key="2">
    <source>
        <dbReference type="Proteomes" id="UP001161389"/>
    </source>
</evidence>
<dbReference type="GO" id="GO:0045301">
    <property type="term" value="F:tRNA 2-(methylsulfanyl)-N(6)-isopentenyladenosine(37) hydroxylase activity"/>
    <property type="evidence" value="ECO:0007669"/>
    <property type="project" value="InterPro"/>
</dbReference>
<dbReference type="InterPro" id="IPR010386">
    <property type="entry name" value="tRNA-Hydrxlase_MiaE"/>
</dbReference>
<dbReference type="RefSeq" id="WP_284382221.1">
    <property type="nucleotide sequence ID" value="NZ_BSNM01000015.1"/>
</dbReference>
<dbReference type="Gene3D" id="1.20.1260.10">
    <property type="match status" value="1"/>
</dbReference>
<protein>
    <submittedName>
        <fullName evidence="1">tRNA-(Ms[2]io[6]A)-hydroxylase</fullName>
    </submittedName>
</protein>
<name>A0AA37W6U4_9GAMM</name>
<dbReference type="Pfam" id="PF06175">
    <property type="entry name" value="MiaE"/>
    <property type="match status" value="1"/>
</dbReference>
<dbReference type="EMBL" id="BSNM01000015">
    <property type="protein sequence ID" value="GLQ32277.1"/>
    <property type="molecule type" value="Genomic_DNA"/>
</dbReference>
<dbReference type="GO" id="GO:0006400">
    <property type="term" value="P:tRNA modification"/>
    <property type="evidence" value="ECO:0007669"/>
    <property type="project" value="InterPro"/>
</dbReference>
<keyword evidence="2" id="KW-1185">Reference proteome</keyword>
<dbReference type="SUPFAM" id="SSF47240">
    <property type="entry name" value="Ferritin-like"/>
    <property type="match status" value="1"/>
</dbReference>
<dbReference type="PANTHER" id="PTHR42637">
    <property type="entry name" value="TRNA-(MS[2]IO[6]A)-HYDROXYLASE"/>
    <property type="match status" value="1"/>
</dbReference>
<evidence type="ECO:0000313" key="1">
    <source>
        <dbReference type="EMBL" id="GLQ32277.1"/>
    </source>
</evidence>
<dbReference type="InterPro" id="IPR012347">
    <property type="entry name" value="Ferritin-like"/>
</dbReference>
<accession>A0AA37W6U4</accession>
<dbReference type="InterPro" id="IPR009078">
    <property type="entry name" value="Ferritin-like_SF"/>
</dbReference>
<comment type="caution">
    <text evidence="1">The sequence shown here is derived from an EMBL/GenBank/DDBJ whole genome shotgun (WGS) entry which is preliminary data.</text>
</comment>
<gene>
    <name evidence="1" type="ORF">GCM10007876_27560</name>
</gene>
<reference evidence="1" key="1">
    <citation type="journal article" date="2014" name="Int. J. Syst. Evol. Microbiol.">
        <title>Complete genome sequence of Corynebacterium casei LMG S-19264T (=DSM 44701T), isolated from a smear-ripened cheese.</title>
        <authorList>
            <consortium name="US DOE Joint Genome Institute (JGI-PGF)"/>
            <person name="Walter F."/>
            <person name="Albersmeier A."/>
            <person name="Kalinowski J."/>
            <person name="Ruckert C."/>
        </authorList>
    </citation>
    <scope>NUCLEOTIDE SEQUENCE</scope>
    <source>
        <strain evidence="1">NBRC 110071</strain>
    </source>
</reference>
<reference evidence="1" key="2">
    <citation type="submission" date="2023-01" db="EMBL/GenBank/DDBJ databases">
        <title>Draft genome sequence of Litoribrevibacter albus strain NBRC 110071.</title>
        <authorList>
            <person name="Sun Q."/>
            <person name="Mori K."/>
        </authorList>
    </citation>
    <scope>NUCLEOTIDE SEQUENCE</scope>
    <source>
        <strain evidence="1">NBRC 110071</strain>
    </source>
</reference>
<proteinExistence type="predicted"/>
<dbReference type="PIRSF" id="PIRSF020736">
    <property type="entry name" value="MiaE"/>
    <property type="match status" value="1"/>
</dbReference>
<sequence>MQQVDPQALDELKAFLPCETPDEWVEEALKNQDMLLVNHAYLEKCAARTALNLMFKHPDKPDLLHKMSRLAREELVHFEQVMKIIKKRGLKYRSHQPSRYAGMMNSGVRKQDPDKVIDTLIVGAFIEARSCERFSKLAPHLDEELQKFYISLLKSEARHYKDYITLAEKYAGKAIDDRIEYFAAVEKEAIQSPDELFRFHSGIPA</sequence>
<dbReference type="AlphaFoldDB" id="A0AA37W6U4"/>